<comment type="caution">
    <text evidence="2">The sequence shown here is derived from an EMBL/GenBank/DDBJ whole genome shotgun (WGS) entry which is preliminary data.</text>
</comment>
<dbReference type="Proteomes" id="UP000318509">
    <property type="component" value="Unassembled WGS sequence"/>
</dbReference>
<proteinExistence type="predicted"/>
<evidence type="ECO:0000313" key="2">
    <source>
        <dbReference type="EMBL" id="TMI88318.1"/>
    </source>
</evidence>
<reference evidence="2 3" key="1">
    <citation type="journal article" date="2019" name="Nat. Microbiol.">
        <title>Mediterranean grassland soil C-N compound turnover is dependent on rainfall and depth, and is mediated by genomically divergent microorganisms.</title>
        <authorList>
            <person name="Diamond S."/>
            <person name="Andeer P.F."/>
            <person name="Li Z."/>
            <person name="Crits-Christoph A."/>
            <person name="Burstein D."/>
            <person name="Anantharaman K."/>
            <person name="Lane K.R."/>
            <person name="Thomas B.C."/>
            <person name="Pan C."/>
            <person name="Northen T.R."/>
            <person name="Banfield J.F."/>
        </authorList>
    </citation>
    <scope>NUCLEOTIDE SEQUENCE [LARGE SCALE GENOMIC DNA]</scope>
    <source>
        <strain evidence="2">NP_3</strain>
    </source>
</reference>
<accession>A0A537JXP9</accession>
<organism evidence="2 3">
    <name type="scientific">Candidatus Segetimicrobium genomatis</name>
    <dbReference type="NCBI Taxonomy" id="2569760"/>
    <lineage>
        <taxon>Bacteria</taxon>
        <taxon>Bacillati</taxon>
        <taxon>Candidatus Sysuimicrobiota</taxon>
        <taxon>Candidatus Sysuimicrobiia</taxon>
        <taxon>Candidatus Sysuimicrobiales</taxon>
        <taxon>Candidatus Segetimicrobiaceae</taxon>
        <taxon>Candidatus Segetimicrobium</taxon>
    </lineage>
</organism>
<feature type="transmembrane region" description="Helical" evidence="1">
    <location>
        <begin position="7"/>
        <end position="27"/>
    </location>
</feature>
<dbReference type="AlphaFoldDB" id="A0A537JXP9"/>
<gene>
    <name evidence="2" type="ORF">E6H00_12865</name>
</gene>
<sequence>MSDRADAFPAIVVLAATAVFVLFALPVAGAHDWQGRLLAIIVGAGAMGGRTWWKLDAEKDPHPPADL</sequence>
<evidence type="ECO:0000256" key="1">
    <source>
        <dbReference type="SAM" id="Phobius"/>
    </source>
</evidence>
<protein>
    <submittedName>
        <fullName evidence="2">Uncharacterized protein</fullName>
    </submittedName>
</protein>
<keyword evidence="1" id="KW-0812">Transmembrane</keyword>
<evidence type="ECO:0000313" key="3">
    <source>
        <dbReference type="Proteomes" id="UP000318509"/>
    </source>
</evidence>
<dbReference type="EMBL" id="VBAK01000141">
    <property type="protein sequence ID" value="TMI88318.1"/>
    <property type="molecule type" value="Genomic_DNA"/>
</dbReference>
<keyword evidence="1" id="KW-1133">Transmembrane helix</keyword>
<keyword evidence="1" id="KW-0472">Membrane</keyword>
<name>A0A537JXP9_9BACT</name>